<evidence type="ECO:0000313" key="2">
    <source>
        <dbReference type="Proteomes" id="UP000031553"/>
    </source>
</evidence>
<evidence type="ECO:0008006" key="3">
    <source>
        <dbReference type="Google" id="ProtNLM"/>
    </source>
</evidence>
<gene>
    <name evidence="1" type="ORF">GLUCOINTEAF2_0201042</name>
</gene>
<reference evidence="1 2" key="1">
    <citation type="submission" date="2015-07" db="EMBL/GenBank/DDBJ databases">
        <title>Draft Genome Sequence of Komagataeibacter intermedius Strain AF2, Isolated from Kombucha Tea.</title>
        <authorList>
            <person name="Santos R.A."/>
            <person name="Berretta A.A."/>
            <person name="Barud H.S."/>
            <person name="Ribeiro S.J."/>
            <person name="Gonzalez-Garcia L.N."/>
            <person name="Zucchi T.D."/>
            <person name="Goldman G.H."/>
            <person name="Riano-Pachon D.M."/>
        </authorList>
    </citation>
    <scope>NUCLEOTIDE SEQUENCE [LARGE SCALE GENOMIC DNA]</scope>
    <source>
        <strain evidence="1 2">AF2</strain>
    </source>
</reference>
<protein>
    <recommendedName>
        <fullName evidence="3">Tail fiber protein</fullName>
    </recommendedName>
</protein>
<organism evidence="1 2">
    <name type="scientific">Komagataeibacter intermedius AF2</name>
    <dbReference type="NCBI Taxonomy" id="1458464"/>
    <lineage>
        <taxon>Bacteria</taxon>
        <taxon>Pseudomonadati</taxon>
        <taxon>Pseudomonadota</taxon>
        <taxon>Alphaproteobacteria</taxon>
        <taxon>Acetobacterales</taxon>
        <taxon>Acetobacteraceae</taxon>
        <taxon>Komagataeibacter</taxon>
    </lineage>
</organism>
<dbReference type="RefSeq" id="WP_052280056.1">
    <property type="nucleotide sequence ID" value="NZ_JUFX02000225.1"/>
</dbReference>
<name>A0A0N1N599_9PROT</name>
<dbReference type="EMBL" id="JUFX02000225">
    <property type="protein sequence ID" value="KPH85787.1"/>
    <property type="molecule type" value="Genomic_DNA"/>
</dbReference>
<proteinExistence type="predicted"/>
<dbReference type="Proteomes" id="UP000031553">
    <property type="component" value="Unassembled WGS sequence"/>
</dbReference>
<comment type="caution">
    <text evidence="1">The sequence shown here is derived from an EMBL/GenBank/DDBJ whole genome shotgun (WGS) entry which is preliminary data.</text>
</comment>
<dbReference type="AlphaFoldDB" id="A0A0N1N599"/>
<sequence length="644" mass="65868">MDRQIVYPAQIPLDSDQLNAQRNAYVGLGQLAAMAYGWATVAASGFACTPGGGLALVVAPGSLLAPGVVDASAYGTLAAVSSALVRQYVSRDPVTLDVPGAGATYTVHVTPATVDADDTVLPFYNAADPSVTYAGADNSGKTAPTVRQDVAQVGIGTSVPAGAYPLWTVTVPAGATVMTAAMIAQASGAPFYDTIPQLQAAKQDALGYVPVQQGGGPNQTADKVNLGQDSTYQGLLRVAIDGADHGTLLSGTYLATITGTTGDLPGMGLWFQAASQRPAFTYQDATGLPKIIDLAMYADVQTLQSNLSASQTAQANTNAELSADISQCVSGVYGVAASAGDMQGKGLYQAGESARPTFVYNNGTADVYSALAYYADVTALSADIGNCVSGVAASGDAQGLKLYQSAGSGRPHFFYTGGDEYLATYADITTIQANLTSFQASQAAQNSTFSTEIASKVSTNTTNDGVNSPITYLGHNNASGAPFVISSLLGSYRIIPSRPGSGYNSISNMSTDSNGDIILADISGASYSYAPTSSGTIAANGNISGGWWTKQGNILRQCLKITSTGVSGIIPVTFPTAYSDVPVVSITWADLDDNSSWSNVLVQNGEPVISATGVSIWARSLGQGGDLADSAGWGWVTVEGPVAD</sequence>
<evidence type="ECO:0000313" key="1">
    <source>
        <dbReference type="EMBL" id="KPH85787.1"/>
    </source>
</evidence>
<accession>A0A0N1N599</accession>